<keyword evidence="7 13" id="KW-0418">Kinase</keyword>
<gene>
    <name evidence="13" type="ORF">W822_22830</name>
</gene>
<evidence type="ECO:0000256" key="9">
    <source>
        <dbReference type="ARBA" id="ARBA00023012"/>
    </source>
</evidence>
<dbReference type="OrthoDB" id="8554694at2"/>
<dbReference type="PATRIC" id="fig|1424334.3.peg.4574"/>
<dbReference type="PANTHER" id="PTHR45436:SF15">
    <property type="entry name" value="SENSOR HISTIDINE KINASE CUSS"/>
    <property type="match status" value="1"/>
</dbReference>
<dbReference type="RefSeq" id="WP_024007468.1">
    <property type="nucleotide sequence ID" value="NZ_KI650984.1"/>
</dbReference>
<dbReference type="eggNOG" id="COG5002">
    <property type="taxonomic scope" value="Bacteria"/>
</dbReference>
<dbReference type="SMART" id="SM00388">
    <property type="entry name" value="HisKA"/>
    <property type="match status" value="1"/>
</dbReference>
<dbReference type="AlphaFoldDB" id="V8QKW4"/>
<keyword evidence="10 11" id="KW-0472">Membrane</keyword>
<dbReference type="PROSITE" id="PS50109">
    <property type="entry name" value="HIS_KIN"/>
    <property type="match status" value="1"/>
</dbReference>
<dbReference type="InterPro" id="IPR003594">
    <property type="entry name" value="HATPase_dom"/>
</dbReference>
<comment type="subcellular location">
    <subcellularLocation>
        <location evidence="2">Membrane</location>
        <topology evidence="2">Multi-pass membrane protein</topology>
    </subcellularLocation>
</comment>
<dbReference type="InterPro" id="IPR050428">
    <property type="entry name" value="TCS_sensor_his_kinase"/>
</dbReference>
<keyword evidence="5" id="KW-0808">Transferase</keyword>
<feature type="domain" description="Histidine kinase" evidence="12">
    <location>
        <begin position="144"/>
        <end position="357"/>
    </location>
</feature>
<evidence type="ECO:0000256" key="1">
    <source>
        <dbReference type="ARBA" id="ARBA00000085"/>
    </source>
</evidence>
<evidence type="ECO:0000256" key="4">
    <source>
        <dbReference type="ARBA" id="ARBA00022553"/>
    </source>
</evidence>
<accession>V8QKW4</accession>
<dbReference type="SUPFAM" id="SSF55874">
    <property type="entry name" value="ATPase domain of HSP90 chaperone/DNA topoisomerase II/histidine kinase"/>
    <property type="match status" value="1"/>
</dbReference>
<dbReference type="Proteomes" id="UP000018733">
    <property type="component" value="Unassembled WGS sequence"/>
</dbReference>
<dbReference type="InterPro" id="IPR005467">
    <property type="entry name" value="His_kinase_dom"/>
</dbReference>
<dbReference type="HOGENOM" id="CLU_000445_89_37_4"/>
<dbReference type="Pfam" id="PF02518">
    <property type="entry name" value="HATPase_c"/>
    <property type="match status" value="1"/>
</dbReference>
<feature type="transmembrane region" description="Helical" evidence="11">
    <location>
        <begin position="26"/>
        <end position="48"/>
    </location>
</feature>
<sequence length="369" mass="41221">MTTPKQEGSTRRSGTFLQKGSLFRHLIIRLIPALVVLIILDFSATLLIMQDALDWVVKDIFIVIIIGQLLLVALFAWLVFYGVRSGLHSVNMLARAIAQRSEEDLQPIELHNVPTELLPLLDRLNDLLRKLDESLVAQRRFIGHAAHQFRTPLAGLRLESELMLARTLPDDVRERAERIKTISNRLIHLGQQLLVLARADPGIRPQDVFTRINLCEWVQNTGLEWVPKTRQHGIDLYLDAPESEVWIDGDVLLLEELLGNLIDNALKYAKGATQISLTVGVNPPSLTVRDDGCGIAPEDAAQIFDAFYRSPTADATGSGLGLTIVREITRAHGAWWSLLSRPQVQGTQVTVIFPGPRIGTRLTRSKVEK</sequence>
<dbReference type="CDD" id="cd00082">
    <property type="entry name" value="HisKA"/>
    <property type="match status" value="1"/>
</dbReference>
<evidence type="ECO:0000256" key="10">
    <source>
        <dbReference type="ARBA" id="ARBA00023136"/>
    </source>
</evidence>
<dbReference type="Gene3D" id="3.30.565.10">
    <property type="entry name" value="Histidine kinase-like ATPase, C-terminal domain"/>
    <property type="match status" value="1"/>
</dbReference>
<keyword evidence="9" id="KW-0902">Two-component regulatory system</keyword>
<keyword evidence="4" id="KW-0597">Phosphoprotein</keyword>
<dbReference type="PRINTS" id="PR00344">
    <property type="entry name" value="BCTRLSENSOR"/>
</dbReference>
<keyword evidence="6 11" id="KW-0812">Transmembrane</keyword>
<evidence type="ECO:0000256" key="5">
    <source>
        <dbReference type="ARBA" id="ARBA00022679"/>
    </source>
</evidence>
<dbReference type="Gene3D" id="1.10.287.130">
    <property type="match status" value="1"/>
</dbReference>
<dbReference type="InterPro" id="IPR003661">
    <property type="entry name" value="HisK_dim/P_dom"/>
</dbReference>
<evidence type="ECO:0000256" key="2">
    <source>
        <dbReference type="ARBA" id="ARBA00004141"/>
    </source>
</evidence>
<organism evidence="13 14">
    <name type="scientific">Advenella kashmirensis W13003</name>
    <dbReference type="NCBI Taxonomy" id="1424334"/>
    <lineage>
        <taxon>Bacteria</taxon>
        <taxon>Pseudomonadati</taxon>
        <taxon>Pseudomonadota</taxon>
        <taxon>Betaproteobacteria</taxon>
        <taxon>Burkholderiales</taxon>
        <taxon>Alcaligenaceae</taxon>
    </lineage>
</organism>
<dbReference type="Pfam" id="PF00512">
    <property type="entry name" value="HisKA"/>
    <property type="match status" value="1"/>
</dbReference>
<dbReference type="GO" id="GO:0005886">
    <property type="term" value="C:plasma membrane"/>
    <property type="evidence" value="ECO:0007669"/>
    <property type="project" value="TreeGrafter"/>
</dbReference>
<comment type="caution">
    <text evidence="13">The sequence shown here is derived from an EMBL/GenBank/DDBJ whole genome shotgun (WGS) entry which is preliminary data.</text>
</comment>
<evidence type="ECO:0000256" key="11">
    <source>
        <dbReference type="SAM" id="Phobius"/>
    </source>
</evidence>
<dbReference type="SUPFAM" id="SSF47384">
    <property type="entry name" value="Homodimeric domain of signal transducing histidine kinase"/>
    <property type="match status" value="1"/>
</dbReference>
<proteinExistence type="predicted"/>
<protein>
    <recommendedName>
        <fullName evidence="3">histidine kinase</fullName>
        <ecNumber evidence="3">2.7.13.3</ecNumber>
    </recommendedName>
</protein>
<dbReference type="EC" id="2.7.13.3" evidence="3"/>
<dbReference type="GO" id="GO:0000155">
    <property type="term" value="F:phosphorelay sensor kinase activity"/>
    <property type="evidence" value="ECO:0007669"/>
    <property type="project" value="InterPro"/>
</dbReference>
<evidence type="ECO:0000313" key="13">
    <source>
        <dbReference type="EMBL" id="ETF00287.1"/>
    </source>
</evidence>
<dbReference type="InterPro" id="IPR036890">
    <property type="entry name" value="HATPase_C_sf"/>
</dbReference>
<evidence type="ECO:0000256" key="3">
    <source>
        <dbReference type="ARBA" id="ARBA00012438"/>
    </source>
</evidence>
<dbReference type="SMART" id="SM00387">
    <property type="entry name" value="HATPase_c"/>
    <property type="match status" value="1"/>
</dbReference>
<evidence type="ECO:0000313" key="14">
    <source>
        <dbReference type="Proteomes" id="UP000018733"/>
    </source>
</evidence>
<feature type="transmembrane region" description="Helical" evidence="11">
    <location>
        <begin position="60"/>
        <end position="83"/>
    </location>
</feature>
<dbReference type="STRING" id="1424334.W822_22830"/>
<dbReference type="PANTHER" id="PTHR45436">
    <property type="entry name" value="SENSOR HISTIDINE KINASE YKOH"/>
    <property type="match status" value="1"/>
</dbReference>
<evidence type="ECO:0000256" key="6">
    <source>
        <dbReference type="ARBA" id="ARBA00022692"/>
    </source>
</evidence>
<comment type="catalytic activity">
    <reaction evidence="1">
        <text>ATP + protein L-histidine = ADP + protein N-phospho-L-histidine.</text>
        <dbReference type="EC" id="2.7.13.3"/>
    </reaction>
</comment>
<evidence type="ECO:0000256" key="7">
    <source>
        <dbReference type="ARBA" id="ARBA00022777"/>
    </source>
</evidence>
<evidence type="ECO:0000256" key="8">
    <source>
        <dbReference type="ARBA" id="ARBA00022989"/>
    </source>
</evidence>
<keyword evidence="8 11" id="KW-1133">Transmembrane helix</keyword>
<reference evidence="13 14" key="1">
    <citation type="journal article" date="2014" name="Genome Announc.">
        <title>Draft Genome Sequence of Advenella kashmirensis Strain W13003, a Polycyclic Aromatic Hydrocarbon-Degrading Bacterium.</title>
        <authorList>
            <person name="Wang X."/>
            <person name="Jin D."/>
            <person name="Zhou L."/>
            <person name="Wu L."/>
            <person name="An W."/>
            <person name="Zhao L."/>
        </authorList>
    </citation>
    <scope>NUCLEOTIDE SEQUENCE [LARGE SCALE GENOMIC DNA]</scope>
    <source>
        <strain evidence="13 14">W13003</strain>
    </source>
</reference>
<dbReference type="CDD" id="cd00075">
    <property type="entry name" value="HATPase"/>
    <property type="match status" value="1"/>
</dbReference>
<dbReference type="InterPro" id="IPR004358">
    <property type="entry name" value="Sig_transdc_His_kin-like_C"/>
</dbReference>
<keyword evidence="14" id="KW-1185">Reference proteome</keyword>
<dbReference type="EMBL" id="AYXT01000015">
    <property type="protein sequence ID" value="ETF00287.1"/>
    <property type="molecule type" value="Genomic_DNA"/>
</dbReference>
<dbReference type="InterPro" id="IPR036097">
    <property type="entry name" value="HisK_dim/P_sf"/>
</dbReference>
<name>V8QKW4_9BURK</name>
<evidence type="ECO:0000259" key="12">
    <source>
        <dbReference type="PROSITE" id="PS50109"/>
    </source>
</evidence>